<dbReference type="Pfam" id="PF01270">
    <property type="entry name" value="Glyco_hydro_8"/>
    <property type="match status" value="1"/>
</dbReference>
<evidence type="ECO:0000313" key="8">
    <source>
        <dbReference type="EMBL" id="MFC0385107.1"/>
    </source>
</evidence>
<name>A0ABV6INC9_9PROT</name>
<comment type="similarity">
    <text evidence="2">Belongs to the glycosyl hydrolase 8 (cellulase D) family.</text>
</comment>
<keyword evidence="7" id="KW-0624">Polysaccharide degradation</keyword>
<evidence type="ECO:0000256" key="3">
    <source>
        <dbReference type="ARBA" id="ARBA00012601"/>
    </source>
</evidence>
<dbReference type="EC" id="3.2.1.4" evidence="3"/>
<keyword evidence="9" id="KW-1185">Reference proteome</keyword>
<dbReference type="Gene3D" id="1.50.10.10">
    <property type="match status" value="1"/>
</dbReference>
<dbReference type="InterPro" id="IPR002037">
    <property type="entry name" value="Glyco_hydro_8"/>
</dbReference>
<dbReference type="SUPFAM" id="SSF48208">
    <property type="entry name" value="Six-hairpin glycosidases"/>
    <property type="match status" value="1"/>
</dbReference>
<proteinExistence type="inferred from homology"/>
<dbReference type="PROSITE" id="PS51318">
    <property type="entry name" value="TAT"/>
    <property type="match status" value="1"/>
</dbReference>
<keyword evidence="5" id="KW-0136">Cellulose degradation</keyword>
<evidence type="ECO:0000256" key="6">
    <source>
        <dbReference type="ARBA" id="ARBA00023295"/>
    </source>
</evidence>
<dbReference type="RefSeq" id="WP_377049227.1">
    <property type="nucleotide sequence ID" value="NZ_JBHLVZ010000002.1"/>
</dbReference>
<dbReference type="InterPro" id="IPR006311">
    <property type="entry name" value="TAT_signal"/>
</dbReference>
<reference evidence="8 9" key="1">
    <citation type="submission" date="2024-09" db="EMBL/GenBank/DDBJ databases">
        <authorList>
            <person name="Sun Q."/>
            <person name="Mori K."/>
        </authorList>
    </citation>
    <scope>NUCLEOTIDE SEQUENCE [LARGE SCALE GENOMIC DNA]</scope>
    <source>
        <strain evidence="8 9">CCM 7468</strain>
    </source>
</reference>
<evidence type="ECO:0000313" key="9">
    <source>
        <dbReference type="Proteomes" id="UP001589789"/>
    </source>
</evidence>
<gene>
    <name evidence="8" type="ORF">ACFFIC_06015</name>
</gene>
<keyword evidence="6" id="KW-0326">Glycosidase</keyword>
<dbReference type="EMBL" id="JBHLVZ010000002">
    <property type="protein sequence ID" value="MFC0385107.1"/>
    <property type="molecule type" value="Genomic_DNA"/>
</dbReference>
<keyword evidence="4 8" id="KW-0378">Hydrolase</keyword>
<protein>
    <recommendedName>
        <fullName evidence="3">cellulase</fullName>
        <ecNumber evidence="3">3.2.1.4</ecNumber>
    </recommendedName>
</protein>
<organism evidence="8 9">
    <name type="scientific">Muricoccus vinaceus</name>
    <dbReference type="NCBI Taxonomy" id="424704"/>
    <lineage>
        <taxon>Bacteria</taxon>
        <taxon>Pseudomonadati</taxon>
        <taxon>Pseudomonadota</taxon>
        <taxon>Alphaproteobacteria</taxon>
        <taxon>Acetobacterales</taxon>
        <taxon>Roseomonadaceae</taxon>
        <taxon>Muricoccus</taxon>
    </lineage>
</organism>
<comment type="catalytic activity">
    <reaction evidence="1">
        <text>Endohydrolysis of (1-&gt;4)-beta-D-glucosidic linkages in cellulose, lichenin and cereal beta-D-glucans.</text>
        <dbReference type="EC" id="3.2.1.4"/>
    </reaction>
</comment>
<accession>A0ABV6INC9</accession>
<dbReference type="GO" id="GO:0016787">
    <property type="term" value="F:hydrolase activity"/>
    <property type="evidence" value="ECO:0007669"/>
    <property type="project" value="UniProtKB-KW"/>
</dbReference>
<dbReference type="PRINTS" id="PR00735">
    <property type="entry name" value="GLHYDRLASE8"/>
</dbReference>
<dbReference type="Proteomes" id="UP001589789">
    <property type="component" value="Unassembled WGS sequence"/>
</dbReference>
<evidence type="ECO:0000256" key="1">
    <source>
        <dbReference type="ARBA" id="ARBA00000966"/>
    </source>
</evidence>
<dbReference type="InterPro" id="IPR008928">
    <property type="entry name" value="6-hairpin_glycosidase_sf"/>
</dbReference>
<comment type="caution">
    <text evidence="8">The sequence shown here is derived from an EMBL/GenBank/DDBJ whole genome shotgun (WGS) entry which is preliminary data.</text>
</comment>
<evidence type="ECO:0000256" key="2">
    <source>
        <dbReference type="ARBA" id="ARBA00009209"/>
    </source>
</evidence>
<evidence type="ECO:0000256" key="5">
    <source>
        <dbReference type="ARBA" id="ARBA00023001"/>
    </source>
</evidence>
<keyword evidence="7" id="KW-0119">Carbohydrate metabolism</keyword>
<evidence type="ECO:0000256" key="4">
    <source>
        <dbReference type="ARBA" id="ARBA00022801"/>
    </source>
</evidence>
<sequence length="409" mass="43336">MSKTQRAAPAHDAGAAGVAPFGRRNLLSAALAAAAAVRTRPARAAAATADWVAFRQRFVMPDGRVIDTGNSNVSHSEGQGAALLFAARFDDRVGFERILAWTRGVLRRPDDTLLAWRYQPGASVPVADLNNATDGDLLAAWALSEAAGRWGVAEHRALAIQMGRDILRRVVVAQGKDAVLLPGASGFLKPDHVVVNPSYSVLPAFRAMALLVPNPLWARLEESGLALSEAACFGRWKLPADWVALPRGAGRPTLASGWAPRFSYDAIRVPLYLAWAGYRQAPTLRAAVEFWNDPAHAAPPAWADLRTDAVAPYAGDAGLRAIGCLAGASSRRPAGVAAGGATRAASLPEVSEAQSYYAGLLVMMSRLAWSDAGLEEDEQSTAALTPRPAPLPRTGVEARLATFLAPTRF</sequence>
<evidence type="ECO:0000256" key="7">
    <source>
        <dbReference type="ARBA" id="ARBA00023326"/>
    </source>
</evidence>
<dbReference type="InterPro" id="IPR012341">
    <property type="entry name" value="6hp_glycosidase-like_sf"/>
</dbReference>